<dbReference type="AlphaFoldDB" id="A0A673UAK9"/>
<dbReference type="Ensembl" id="ENSSSUT00005024366.1">
    <property type="protein sequence ID" value="ENSSSUP00005021309.1"/>
    <property type="gene ID" value="ENSSSUG00005013824.1"/>
</dbReference>
<name>A0A673UAK9_SURSU</name>
<reference evidence="2" key="3">
    <citation type="submission" date="2025-09" db="UniProtKB">
        <authorList>
            <consortium name="Ensembl"/>
        </authorList>
    </citation>
    <scope>IDENTIFICATION</scope>
</reference>
<dbReference type="Proteomes" id="UP000472268">
    <property type="component" value="Chromosome 12"/>
</dbReference>
<keyword evidence="3" id="KW-1185">Reference proteome</keyword>
<reference evidence="2" key="2">
    <citation type="submission" date="2025-08" db="UniProtKB">
        <authorList>
            <consortium name="Ensembl"/>
        </authorList>
    </citation>
    <scope>IDENTIFICATION</scope>
</reference>
<feature type="region of interest" description="Disordered" evidence="1">
    <location>
        <begin position="79"/>
        <end position="124"/>
    </location>
</feature>
<feature type="region of interest" description="Disordered" evidence="1">
    <location>
        <begin position="1"/>
        <end position="20"/>
    </location>
</feature>
<proteinExistence type="predicted"/>
<feature type="compositionally biased region" description="Low complexity" evidence="1">
    <location>
        <begin position="96"/>
        <end position="108"/>
    </location>
</feature>
<reference evidence="2 3" key="1">
    <citation type="submission" date="2019-05" db="EMBL/GenBank/DDBJ databases">
        <title>A Chromosome-scale Meerkat (S. suricatta) Genome Assembly.</title>
        <authorList>
            <person name="Dudchenko O."/>
            <person name="Lieberman Aiden E."/>
            <person name="Tung J."/>
            <person name="Barreiro L.B."/>
            <person name="Clutton-Brock T.H."/>
        </authorList>
    </citation>
    <scope>NUCLEOTIDE SEQUENCE [LARGE SCALE GENOMIC DNA]</scope>
</reference>
<sequence>SVETLLENTRQRGHRGQRGPGCPALGGPCGTHTCIHIVGPPAGLAAAGSRGAACARIEDIINGALHLAVIDGLGALGGAGEEDRGQAVQVREGVRPPSTASAAPPSTSHQPPGPGQVKGHLPGTKKCQGVLQNSEIKILHTFILKYYNTKTVQYHN</sequence>
<evidence type="ECO:0000313" key="3">
    <source>
        <dbReference type="Proteomes" id="UP000472268"/>
    </source>
</evidence>
<evidence type="ECO:0000313" key="2">
    <source>
        <dbReference type="Ensembl" id="ENSSSUP00005021309.1"/>
    </source>
</evidence>
<accession>A0A673UAK9</accession>
<evidence type="ECO:0000256" key="1">
    <source>
        <dbReference type="SAM" id="MobiDB-lite"/>
    </source>
</evidence>
<organism evidence="2 3">
    <name type="scientific">Suricata suricatta</name>
    <name type="common">Meerkat</name>
    <dbReference type="NCBI Taxonomy" id="37032"/>
    <lineage>
        <taxon>Eukaryota</taxon>
        <taxon>Metazoa</taxon>
        <taxon>Chordata</taxon>
        <taxon>Craniata</taxon>
        <taxon>Vertebrata</taxon>
        <taxon>Euteleostomi</taxon>
        <taxon>Mammalia</taxon>
        <taxon>Eutheria</taxon>
        <taxon>Laurasiatheria</taxon>
        <taxon>Carnivora</taxon>
        <taxon>Feliformia</taxon>
        <taxon>Herpestidae</taxon>
        <taxon>Suricata</taxon>
    </lineage>
</organism>
<protein>
    <submittedName>
        <fullName evidence="2">Uncharacterized protein</fullName>
    </submittedName>
</protein>